<feature type="transmembrane region" description="Helical" evidence="1">
    <location>
        <begin position="41"/>
        <end position="60"/>
    </location>
</feature>
<name>A0AB33BC74_9LACO</name>
<dbReference type="AlphaFoldDB" id="A0AB33BC74"/>
<sequence length="108" mass="11934">MPSFKFILLVIIGCGLVTWILRVIPFVLLKKFELPRSFVQFLSFVPIVIMAALWFNGLFVQHLGHLPTINFPNLLASIPTAIAAVISKNLLVIVAVGIVSLALIRILI</sequence>
<accession>A0AB33BC74</accession>
<feature type="transmembrane region" description="Helical" evidence="1">
    <location>
        <begin position="80"/>
        <end position="104"/>
    </location>
</feature>
<organism evidence="2 3">
    <name type="scientific">Fructilactobacillus lindneri</name>
    <dbReference type="NCBI Taxonomy" id="53444"/>
    <lineage>
        <taxon>Bacteria</taxon>
        <taxon>Bacillati</taxon>
        <taxon>Bacillota</taxon>
        <taxon>Bacilli</taxon>
        <taxon>Lactobacillales</taxon>
        <taxon>Lactobacillaceae</taxon>
        <taxon>Fructilactobacillus</taxon>
    </lineage>
</organism>
<protein>
    <submittedName>
        <fullName evidence="2">Branched-chain amino acid ABC transporter</fullName>
    </submittedName>
</protein>
<gene>
    <name evidence="2" type="ORF">AYR59_01940</name>
</gene>
<proteinExistence type="predicted"/>
<evidence type="ECO:0000313" key="3">
    <source>
        <dbReference type="Proteomes" id="UP000093346"/>
    </source>
</evidence>
<keyword evidence="1" id="KW-1133">Transmembrane helix</keyword>
<evidence type="ECO:0000313" key="2">
    <source>
        <dbReference type="EMBL" id="ANZ58889.1"/>
    </source>
</evidence>
<evidence type="ECO:0000256" key="1">
    <source>
        <dbReference type="SAM" id="Phobius"/>
    </source>
</evidence>
<dbReference type="KEGG" id="lle:AYR59_01940"/>
<keyword evidence="1" id="KW-0812">Transmembrane</keyword>
<dbReference type="RefSeq" id="WP_054646820.1">
    <property type="nucleotide sequence ID" value="NZ_CP014872.1"/>
</dbReference>
<keyword evidence="1" id="KW-0472">Membrane</keyword>
<dbReference type="Proteomes" id="UP000093346">
    <property type="component" value="Chromosome"/>
</dbReference>
<reference evidence="2 3" key="1">
    <citation type="submission" date="2016-03" db="EMBL/GenBank/DDBJ databases">
        <title>Pediococcus and Lactobacillus from brewery environment - whole genome sequencing and assembly.</title>
        <authorList>
            <person name="Behr J."/>
            <person name="Geissler A.J."/>
            <person name="Vogel R.F."/>
        </authorList>
    </citation>
    <scope>NUCLEOTIDE SEQUENCE [LARGE SCALE GENOMIC DNA]</scope>
    <source>
        <strain evidence="2 3">TMW 1.481</strain>
    </source>
</reference>
<dbReference type="Pfam" id="PF05437">
    <property type="entry name" value="AzlD"/>
    <property type="match status" value="1"/>
</dbReference>
<dbReference type="InterPro" id="IPR008407">
    <property type="entry name" value="Brnchd-chn_aa_trnsp_AzlD"/>
</dbReference>
<dbReference type="GeneID" id="61249643"/>
<feature type="transmembrane region" description="Helical" evidence="1">
    <location>
        <begin position="6"/>
        <end position="29"/>
    </location>
</feature>
<dbReference type="EMBL" id="CP014907">
    <property type="protein sequence ID" value="ANZ58889.1"/>
    <property type="molecule type" value="Genomic_DNA"/>
</dbReference>